<evidence type="ECO:0000313" key="2">
    <source>
        <dbReference type="EMBL" id="KAF7567846.1"/>
    </source>
</evidence>
<dbReference type="Proteomes" id="UP000249757">
    <property type="component" value="Unassembled WGS sequence"/>
</dbReference>
<keyword evidence="5" id="KW-1185">Reference proteome</keyword>
<reference evidence="3" key="3">
    <citation type="journal article" date="2022" name="bioRxiv">
        <title>A global pangenome for the wheat fungal pathogen Pyrenophora tritici-repentis and prediction of effector protein structural homology.</title>
        <authorList>
            <person name="Moolhuijzen P."/>
            <person name="See P.T."/>
            <person name="Shi G."/>
            <person name="Powell H.R."/>
            <person name="Cockram J."/>
            <person name="Jorgensen L.N."/>
            <person name="Benslimane H."/>
            <person name="Strelkov S.E."/>
            <person name="Turner J."/>
            <person name="Liu Z."/>
            <person name="Moffat C.S."/>
        </authorList>
    </citation>
    <scope>NUCLEOTIDE SEQUENCE</scope>
    <source>
        <strain evidence="3">86-124</strain>
    </source>
</reference>
<evidence type="ECO:0000313" key="5">
    <source>
        <dbReference type="Proteomes" id="UP000249757"/>
    </source>
</evidence>
<feature type="compositionally biased region" description="Basic residues" evidence="1">
    <location>
        <begin position="69"/>
        <end position="78"/>
    </location>
</feature>
<evidence type="ECO:0000256" key="1">
    <source>
        <dbReference type="SAM" id="MobiDB-lite"/>
    </source>
</evidence>
<reference evidence="2 4" key="1">
    <citation type="journal article" date="2018" name="BMC Genomics">
        <title>Comparative genomics of the wheat fungal pathogen Pyrenophora tritici-repentis reveals chromosomal variations and genome plasticity.</title>
        <authorList>
            <person name="Moolhuijzen P."/>
            <person name="See P.T."/>
            <person name="Hane J.K."/>
            <person name="Shi G."/>
            <person name="Liu Z."/>
            <person name="Oliver R.P."/>
            <person name="Moffat C.S."/>
        </authorList>
    </citation>
    <scope>NUCLEOTIDE SEQUENCE [LARGE SCALE GENOMIC DNA]</scope>
    <source>
        <strain evidence="2">M4</strain>
    </source>
</reference>
<reference evidence="5" key="4">
    <citation type="journal article" date="2022" name="Microb. Genom.">
        <title>A global pangenome for the wheat fungal pathogen Pyrenophora tritici-repentis and prediction of effector protein structural homology.</title>
        <authorList>
            <person name="Moolhuijzen P.M."/>
            <person name="See P.T."/>
            <person name="Shi G."/>
            <person name="Powell H.R."/>
            <person name="Cockram J."/>
            <person name="Jorgensen L.N."/>
            <person name="Benslimane H."/>
            <person name="Strelkov S.E."/>
            <person name="Turner J."/>
            <person name="Liu Z."/>
            <person name="Moffat C.S."/>
        </authorList>
    </citation>
    <scope>NUCLEOTIDE SEQUENCE [LARGE SCALE GENOMIC DNA]</scope>
</reference>
<feature type="region of interest" description="Disordered" evidence="1">
    <location>
        <begin position="1"/>
        <end position="86"/>
    </location>
</feature>
<comment type="caution">
    <text evidence="2">The sequence shown here is derived from an EMBL/GenBank/DDBJ whole genome shotgun (WGS) entry which is preliminary data.</text>
</comment>
<reference evidence="3" key="2">
    <citation type="submission" date="2021-05" db="EMBL/GenBank/DDBJ databases">
        <authorList>
            <person name="Moolhuijzen P.M."/>
            <person name="Moffat C.S."/>
        </authorList>
    </citation>
    <scope>NUCLEOTIDE SEQUENCE</scope>
    <source>
        <strain evidence="3">86-124</strain>
    </source>
</reference>
<organism evidence="2 4">
    <name type="scientific">Pyrenophora tritici-repentis</name>
    <dbReference type="NCBI Taxonomy" id="45151"/>
    <lineage>
        <taxon>Eukaryota</taxon>
        <taxon>Fungi</taxon>
        <taxon>Dikarya</taxon>
        <taxon>Ascomycota</taxon>
        <taxon>Pezizomycotina</taxon>
        <taxon>Dothideomycetes</taxon>
        <taxon>Pleosporomycetidae</taxon>
        <taxon>Pleosporales</taxon>
        <taxon>Pleosporineae</taxon>
        <taxon>Pleosporaceae</taxon>
        <taxon>Pyrenophora</taxon>
    </lineage>
</organism>
<gene>
    <name evidence="3" type="ORF">Ptr86124_013151</name>
    <name evidence="2" type="ORF">PtrM4_124590</name>
</gene>
<accession>A0A2W1FEQ7</accession>
<name>A0A2W1FEQ7_9PLEO</name>
<dbReference type="EMBL" id="NRDI02000031">
    <property type="protein sequence ID" value="KAI1507897.1"/>
    <property type="molecule type" value="Genomic_DNA"/>
</dbReference>
<dbReference type="OrthoDB" id="3685869at2759"/>
<dbReference type="Proteomes" id="UP000245464">
    <property type="component" value="Chromosome 7"/>
</dbReference>
<evidence type="ECO:0000313" key="4">
    <source>
        <dbReference type="Proteomes" id="UP000245464"/>
    </source>
</evidence>
<dbReference type="AlphaFoldDB" id="A0A2W1FEQ7"/>
<protein>
    <submittedName>
        <fullName evidence="2">Uncharacterized protein</fullName>
    </submittedName>
</protein>
<dbReference type="EMBL" id="NQIK02000007">
    <property type="protein sequence ID" value="KAF7567846.1"/>
    <property type="molecule type" value="Genomic_DNA"/>
</dbReference>
<proteinExistence type="predicted"/>
<feature type="compositionally biased region" description="Basic and acidic residues" evidence="1">
    <location>
        <begin position="47"/>
        <end position="62"/>
    </location>
</feature>
<sequence length="403" mass="44286">MTGAVHSMAPQVTPTPTSTPSANNVNVLPDINMQHETDNQLSTQTGHHQDTSRRSKRSREESPSASTNAHKRKRKRKRDTGGLDGVRRVGCPYYKHDSRNPIAKSCKGQGFNETGKLKDHIKDIHGLPQQRCNTDINFKANPYVKFKDLGVKWTLAYRRLFPEVPEDKVPSPWAAEEPLRPAIYPDDLGKISKYATRLILDLVERNLSGHLPDDLENEIRKAVLAAGSLVNEEAALASSSTSNDATGARGYSSSTSEAVELAPFYSHENLPINTKDEGYCGSSPAMSNKSFPGAMVTPNLAMALEPDFHMDTKPVLVEGGMRSGFAPPPIPATLYPALGQENFPPNHSVISGTPKHVHGYPSPAPDCNFDDFSLFDGISAYLEDPTYALDEADMRYNIDDWVN</sequence>
<evidence type="ECO:0000313" key="3">
    <source>
        <dbReference type="EMBL" id="KAI1507897.1"/>
    </source>
</evidence>